<dbReference type="InterPro" id="IPR000891">
    <property type="entry name" value="PYR_CT"/>
</dbReference>
<evidence type="ECO:0000313" key="2">
    <source>
        <dbReference type="EMBL" id="MXS27583.1"/>
    </source>
</evidence>
<reference evidence="2 3" key="1">
    <citation type="submission" date="2019-04" db="EMBL/GenBank/DDBJ databases">
        <title>Step-wise assembly of the neonatal virome modulated by breast feeding.</title>
        <authorList>
            <person name="Liang G."/>
            <person name="Bushman F."/>
        </authorList>
    </citation>
    <scope>NUCLEOTIDE SEQUENCE [LARGE SCALE GENOMIC DNA]</scope>
    <source>
        <strain evidence="2 3">E3404</strain>
    </source>
</reference>
<name>A0A6I4XIZ3_ENTGA</name>
<sequence length="59" mass="6697">MSKKIRFTETVLRDGQQSLIATRMPTSDMLPIIKTMDEAGFHALEMWGGATFDSCVRYL</sequence>
<protein>
    <submittedName>
        <fullName evidence="2">Oxaloacetate decarboxylase subunit alpha</fullName>
    </submittedName>
</protein>
<dbReference type="PANTHER" id="PTHR43778">
    <property type="entry name" value="PYRUVATE CARBOXYLASE"/>
    <property type="match status" value="1"/>
</dbReference>
<comment type="caution">
    <text evidence="2">The sequence shown here is derived from an EMBL/GenBank/DDBJ whole genome shotgun (WGS) entry which is preliminary data.</text>
</comment>
<gene>
    <name evidence="2" type="ORF">GTI89_16150</name>
</gene>
<dbReference type="InterPro" id="IPR055268">
    <property type="entry name" value="PCB-like"/>
</dbReference>
<dbReference type="PANTHER" id="PTHR43778:SF2">
    <property type="entry name" value="PYRUVATE CARBOXYLASE, MITOCHONDRIAL"/>
    <property type="match status" value="1"/>
</dbReference>
<accession>A0A6I4XIZ3</accession>
<dbReference type="SUPFAM" id="SSF51569">
    <property type="entry name" value="Aldolase"/>
    <property type="match status" value="1"/>
</dbReference>
<dbReference type="Proteomes" id="UP000439965">
    <property type="component" value="Unassembled WGS sequence"/>
</dbReference>
<evidence type="ECO:0000259" key="1">
    <source>
        <dbReference type="PROSITE" id="PS50991"/>
    </source>
</evidence>
<feature type="domain" description="Pyruvate carboxyltransferase" evidence="1">
    <location>
        <begin position="5"/>
        <end position="59"/>
    </location>
</feature>
<dbReference type="GO" id="GO:0004736">
    <property type="term" value="F:pyruvate carboxylase activity"/>
    <property type="evidence" value="ECO:0007669"/>
    <property type="project" value="TreeGrafter"/>
</dbReference>
<dbReference type="Gene3D" id="3.20.20.70">
    <property type="entry name" value="Aldolase class I"/>
    <property type="match status" value="1"/>
</dbReference>
<dbReference type="PROSITE" id="PS50991">
    <property type="entry name" value="PYR_CT"/>
    <property type="match status" value="1"/>
</dbReference>
<organism evidence="2 3">
    <name type="scientific">Enterococcus gallinarum</name>
    <dbReference type="NCBI Taxonomy" id="1353"/>
    <lineage>
        <taxon>Bacteria</taxon>
        <taxon>Bacillati</taxon>
        <taxon>Bacillota</taxon>
        <taxon>Bacilli</taxon>
        <taxon>Lactobacillales</taxon>
        <taxon>Enterococcaceae</taxon>
        <taxon>Enterococcus</taxon>
    </lineage>
</organism>
<dbReference type="GO" id="GO:0006094">
    <property type="term" value="P:gluconeogenesis"/>
    <property type="evidence" value="ECO:0007669"/>
    <property type="project" value="TreeGrafter"/>
</dbReference>
<dbReference type="EMBL" id="WVTI01000054">
    <property type="protein sequence ID" value="MXS27583.1"/>
    <property type="molecule type" value="Genomic_DNA"/>
</dbReference>
<dbReference type="AlphaFoldDB" id="A0A6I4XIZ3"/>
<feature type="non-terminal residue" evidence="2">
    <location>
        <position position="59"/>
    </location>
</feature>
<evidence type="ECO:0000313" key="3">
    <source>
        <dbReference type="Proteomes" id="UP000439965"/>
    </source>
</evidence>
<proteinExistence type="predicted"/>
<dbReference type="InterPro" id="IPR013785">
    <property type="entry name" value="Aldolase_TIM"/>
</dbReference>
<dbReference type="GO" id="GO:0005737">
    <property type="term" value="C:cytoplasm"/>
    <property type="evidence" value="ECO:0007669"/>
    <property type="project" value="TreeGrafter"/>
</dbReference>